<gene>
    <name evidence="1" type="ORF">IM811_007836</name>
</gene>
<reference evidence="1" key="1">
    <citation type="submission" date="2020-10" db="EMBL/GenBank/DDBJ databases">
        <title>High-Quality Genome Resource of Clonostachys rosea strain S41 by Oxford Nanopore Long-Read Sequencing.</title>
        <authorList>
            <person name="Wang H."/>
        </authorList>
    </citation>
    <scope>NUCLEOTIDE SEQUENCE</scope>
    <source>
        <strain evidence="1">S41</strain>
    </source>
</reference>
<protein>
    <submittedName>
        <fullName evidence="1">Uncharacterized protein</fullName>
    </submittedName>
</protein>
<name>A0A8H7NJN2_BIOOC</name>
<comment type="caution">
    <text evidence="1">The sequence shown here is derived from an EMBL/GenBank/DDBJ whole genome shotgun (WGS) entry which is preliminary data.</text>
</comment>
<dbReference type="EMBL" id="JADCTT010000002">
    <property type="protein sequence ID" value="KAF9756892.1"/>
    <property type="molecule type" value="Genomic_DNA"/>
</dbReference>
<evidence type="ECO:0000313" key="1">
    <source>
        <dbReference type="EMBL" id="KAF9756892.1"/>
    </source>
</evidence>
<proteinExistence type="predicted"/>
<dbReference type="AlphaFoldDB" id="A0A8H7NJN2"/>
<evidence type="ECO:0000313" key="2">
    <source>
        <dbReference type="Proteomes" id="UP000616885"/>
    </source>
</evidence>
<accession>A0A8H7NJN2</accession>
<dbReference type="Proteomes" id="UP000616885">
    <property type="component" value="Unassembled WGS sequence"/>
</dbReference>
<organism evidence="1 2">
    <name type="scientific">Bionectria ochroleuca</name>
    <name type="common">Gliocladium roseum</name>
    <dbReference type="NCBI Taxonomy" id="29856"/>
    <lineage>
        <taxon>Eukaryota</taxon>
        <taxon>Fungi</taxon>
        <taxon>Dikarya</taxon>
        <taxon>Ascomycota</taxon>
        <taxon>Pezizomycotina</taxon>
        <taxon>Sordariomycetes</taxon>
        <taxon>Hypocreomycetidae</taxon>
        <taxon>Hypocreales</taxon>
        <taxon>Bionectriaceae</taxon>
        <taxon>Clonostachys</taxon>
    </lineage>
</organism>
<sequence length="393" mass="44073">MAEATAQQTDQQVAELCRLAFEAEHYSRFQEAFDQHGRAIVALNQLADDAKFLDRERKRVARKQVKYHTSRRLLMQQILSGQKPGLDVVLPSSIGARDSLAALVNGRTSLSLDEVLLSKTLKPFHDQAQTTSPKGVVANPKNTIAIFLANAKAHPNIVNPEIQHVVTLGQDGATRSIPFYTPALDKSAPDTVFHVYISSENVFTSGRWYYFKVKDADERQTLYVLQGLKRRRYQVSQTVLSRATEFTSPCVQTIVSPVQSTGSSLDGGTGRQLTHYTSSPIPVVDKPDRNKHVLWTPRRFTWGGRNFVWKNGTSKFETVLCEVKREWPQPGSKTGKMLDECFEPLVHVQSKIALKKTSIITFKYGTGEDFLFRELVLASELTSSFVLAFGHDD</sequence>